<evidence type="ECO:0000313" key="10">
    <source>
        <dbReference type="Proteomes" id="UP000236728"/>
    </source>
</evidence>
<keyword evidence="2" id="KW-1003">Cell membrane</keyword>
<dbReference type="Proteomes" id="UP000236728">
    <property type="component" value="Unassembled WGS sequence"/>
</dbReference>
<feature type="transmembrane region" description="Helical" evidence="7">
    <location>
        <begin position="397"/>
        <end position="419"/>
    </location>
</feature>
<dbReference type="EMBL" id="FNVA01000003">
    <property type="protein sequence ID" value="SEG24662.1"/>
    <property type="molecule type" value="Genomic_DNA"/>
</dbReference>
<dbReference type="AlphaFoldDB" id="A0A1H5YLZ6"/>
<proteinExistence type="predicted"/>
<feature type="coiled-coil region" evidence="6">
    <location>
        <begin position="31"/>
        <end position="58"/>
    </location>
</feature>
<keyword evidence="3 7" id="KW-0812">Transmembrane</keyword>
<comment type="subcellular location">
    <subcellularLocation>
        <location evidence="1">Cell membrane</location>
        <topology evidence="1">Multi-pass membrane protein</topology>
    </subcellularLocation>
</comment>
<accession>A0A1H5YLZ6</accession>
<dbReference type="GO" id="GO:0005886">
    <property type="term" value="C:plasma membrane"/>
    <property type="evidence" value="ECO:0007669"/>
    <property type="project" value="UniProtKB-SubCell"/>
</dbReference>
<dbReference type="Pfam" id="PF06271">
    <property type="entry name" value="RDD"/>
    <property type="match status" value="1"/>
</dbReference>
<feature type="domain" description="RDD" evidence="8">
    <location>
        <begin position="354"/>
        <end position="481"/>
    </location>
</feature>
<keyword evidence="10" id="KW-1185">Reference proteome</keyword>
<evidence type="ECO:0000256" key="2">
    <source>
        <dbReference type="ARBA" id="ARBA00022475"/>
    </source>
</evidence>
<keyword evidence="6" id="KW-0175">Coiled coil</keyword>
<evidence type="ECO:0000256" key="5">
    <source>
        <dbReference type="ARBA" id="ARBA00023136"/>
    </source>
</evidence>
<name>A0A1H5YLZ6_9BACT</name>
<dbReference type="PANTHER" id="PTHR36115:SF4">
    <property type="entry name" value="MEMBRANE PROTEIN"/>
    <property type="match status" value="1"/>
</dbReference>
<evidence type="ECO:0000256" key="7">
    <source>
        <dbReference type="SAM" id="Phobius"/>
    </source>
</evidence>
<reference evidence="9 10" key="1">
    <citation type="submission" date="2016-10" db="EMBL/GenBank/DDBJ databases">
        <authorList>
            <person name="de Groot N.N."/>
        </authorList>
    </citation>
    <scope>NUCLEOTIDE SEQUENCE [LARGE SCALE GENOMIC DNA]</scope>
    <source>
        <strain evidence="9 10">DSM 22489</strain>
    </source>
</reference>
<evidence type="ECO:0000313" key="9">
    <source>
        <dbReference type="EMBL" id="SEG24662.1"/>
    </source>
</evidence>
<dbReference type="InterPro" id="IPR010432">
    <property type="entry name" value="RDD"/>
</dbReference>
<evidence type="ECO:0000256" key="6">
    <source>
        <dbReference type="SAM" id="Coils"/>
    </source>
</evidence>
<keyword evidence="4 7" id="KW-1133">Transmembrane helix</keyword>
<dbReference type="InterPro" id="IPR051791">
    <property type="entry name" value="Pra-immunoreactive"/>
</dbReference>
<evidence type="ECO:0000256" key="1">
    <source>
        <dbReference type="ARBA" id="ARBA00004651"/>
    </source>
</evidence>
<feature type="coiled-coil region" evidence="6">
    <location>
        <begin position="87"/>
        <end position="114"/>
    </location>
</feature>
<keyword evidence="5 7" id="KW-0472">Membrane</keyword>
<evidence type="ECO:0000256" key="4">
    <source>
        <dbReference type="ARBA" id="ARBA00022989"/>
    </source>
</evidence>
<evidence type="ECO:0000259" key="8">
    <source>
        <dbReference type="Pfam" id="PF06271"/>
    </source>
</evidence>
<sequence>MTGENGEISQDGYATQTQGSLALKQFAAERLAEHRNRRAVVQAQEAEAEERARALRANGAGRGAASRVREKVAARYEQSVSYREFLAQESEKALERAQAEAEVAARNARAIADAQRQLLVELEQYRAESAPNPRLVETPAPAIQVVEEPVAKARVEAARVETARAPEPPPPSFFDDSEFFSTPAIESMVPVEPPKLRVQLAGELAPQPPTGVRRVNSGGATAGFAPEEASEQEMETLEAELAFRHSEAFDGHSLELTPIPGNLIEFPRLIVAPRKVRPRLAEGPLRDEEEPESQLRIFEVEPELVSYEVVEEPSSAAEWHGMVLDEPVLRIEDPLADMPMLPADVHIPVPVHPASLERRAMSMVVDGTLVALGFVAFATVFAKIAPHVLTTEKLTTLGAISAGVLLGIFVMYELLFFTLSEATPGMRLARLALCTFTDDNPSRRAMRRRVGTMLVAAAPAGMGVLWMAVDSERLAWHDRMSRMYPREY</sequence>
<gene>
    <name evidence="9" type="ORF">SAMN05421819_2368</name>
</gene>
<organism evidence="9 10">
    <name type="scientific">Bryocella elongata</name>
    <dbReference type="NCBI Taxonomy" id="863522"/>
    <lineage>
        <taxon>Bacteria</taxon>
        <taxon>Pseudomonadati</taxon>
        <taxon>Acidobacteriota</taxon>
        <taxon>Terriglobia</taxon>
        <taxon>Terriglobales</taxon>
        <taxon>Acidobacteriaceae</taxon>
        <taxon>Bryocella</taxon>
    </lineage>
</organism>
<feature type="transmembrane region" description="Helical" evidence="7">
    <location>
        <begin position="364"/>
        <end position="385"/>
    </location>
</feature>
<dbReference type="PANTHER" id="PTHR36115">
    <property type="entry name" value="PROLINE-RICH ANTIGEN HOMOLOG-RELATED"/>
    <property type="match status" value="1"/>
</dbReference>
<evidence type="ECO:0000256" key="3">
    <source>
        <dbReference type="ARBA" id="ARBA00022692"/>
    </source>
</evidence>
<feature type="transmembrane region" description="Helical" evidence="7">
    <location>
        <begin position="450"/>
        <end position="469"/>
    </location>
</feature>
<protein>
    <submittedName>
        <fullName evidence="9">Uncharacterized membrane protein YckC, RDD family</fullName>
    </submittedName>
</protein>